<keyword evidence="2" id="KW-0548">Nucleotidyltransferase</keyword>
<reference evidence="2 5" key="2">
    <citation type="submission" date="2019-10" db="EMBL/GenBank/DDBJ databases">
        <title>Prolixibacter strains distinguished by the presence of nitrate reductase genes were adept at nitrate-dependent anaerobic corrosion of metallic iron and carbon steel.</title>
        <authorList>
            <person name="Iino T."/>
            <person name="Shono N."/>
            <person name="Ito K."/>
            <person name="Nakamura R."/>
            <person name="Sueoka K."/>
            <person name="Harayama S."/>
            <person name="Ohkuma M."/>
        </authorList>
    </citation>
    <scope>NUCLEOTIDE SEQUENCE [LARGE SCALE GENOMIC DNA]</scope>
    <source>
        <strain evidence="2 5">MIC1-1</strain>
    </source>
</reference>
<dbReference type="InterPro" id="IPR005835">
    <property type="entry name" value="NTP_transferase_dom"/>
</dbReference>
<dbReference type="OrthoDB" id="9813880at2"/>
<accession>A0A2P8C8J2</accession>
<dbReference type="RefSeq" id="WP_106543272.1">
    <property type="nucleotide sequence ID" value="NZ_BLAU01000001.1"/>
</dbReference>
<protein>
    <submittedName>
        <fullName evidence="2">Mannose-1-phosphate guanylyltransferase</fullName>
    </submittedName>
    <submittedName>
        <fullName evidence="3">Nucleotidyltransferase-like protein</fullName>
    </submittedName>
</protein>
<proteinExistence type="predicted"/>
<name>A0A2P8C8J2_9BACT</name>
<evidence type="ECO:0000259" key="1">
    <source>
        <dbReference type="Pfam" id="PF00483"/>
    </source>
</evidence>
<dbReference type="Pfam" id="PF00483">
    <property type="entry name" value="NTP_transferase"/>
    <property type="match status" value="1"/>
</dbReference>
<dbReference type="GO" id="GO:0016779">
    <property type="term" value="F:nucleotidyltransferase activity"/>
    <property type="evidence" value="ECO:0007669"/>
    <property type="project" value="UniProtKB-KW"/>
</dbReference>
<dbReference type="Proteomes" id="UP000240621">
    <property type="component" value="Unassembled WGS sequence"/>
</dbReference>
<feature type="domain" description="Nucleotidyl transferase" evidence="1">
    <location>
        <begin position="2"/>
        <end position="235"/>
    </location>
</feature>
<evidence type="ECO:0000313" key="5">
    <source>
        <dbReference type="Proteomes" id="UP000396862"/>
    </source>
</evidence>
<dbReference type="InterPro" id="IPR050486">
    <property type="entry name" value="Mannose-1P_guanyltransferase"/>
</dbReference>
<dbReference type="SUPFAM" id="SSF53448">
    <property type="entry name" value="Nucleotide-diphospho-sugar transferases"/>
    <property type="match status" value="1"/>
</dbReference>
<organism evidence="3 4">
    <name type="scientific">Prolixibacter denitrificans</name>
    <dbReference type="NCBI Taxonomy" id="1541063"/>
    <lineage>
        <taxon>Bacteria</taxon>
        <taxon>Pseudomonadati</taxon>
        <taxon>Bacteroidota</taxon>
        <taxon>Bacteroidia</taxon>
        <taxon>Marinilabiliales</taxon>
        <taxon>Prolixibacteraceae</taxon>
        <taxon>Prolixibacter</taxon>
    </lineage>
</organism>
<sequence length="239" mass="27182">MKALIFAAGLGTRLRPLTDNKPKALVEVAGKTLLQRAIEKVSSAGFEEIVVNIHHFGDQIIDFLERNNNFGLDIRISDERDELLDTGGGILKARPLLEDSEPFLVYNVDVLCSLDLKKLLQWHKERKALATLVVRRRDTSRYLLFDEDMQLSGWTNIKTGEVKMARQTPKVEKFAFSGIHIIEPSVFPLITETGKFPIIHMYLRLAAQNAIYGFEDTSDLWMDLGKLEQLQVAEERLSE</sequence>
<evidence type="ECO:0000313" key="2">
    <source>
        <dbReference type="EMBL" id="GET21636.1"/>
    </source>
</evidence>
<dbReference type="InterPro" id="IPR029044">
    <property type="entry name" value="Nucleotide-diphossugar_trans"/>
</dbReference>
<dbReference type="AlphaFoldDB" id="A0A2P8C8J2"/>
<dbReference type="EMBL" id="PYGC01000010">
    <property type="protein sequence ID" value="PSK81279.1"/>
    <property type="molecule type" value="Genomic_DNA"/>
</dbReference>
<keyword evidence="3" id="KW-0808">Transferase</keyword>
<evidence type="ECO:0000313" key="4">
    <source>
        <dbReference type="Proteomes" id="UP000240621"/>
    </source>
</evidence>
<dbReference type="Proteomes" id="UP000396862">
    <property type="component" value="Unassembled WGS sequence"/>
</dbReference>
<dbReference type="EMBL" id="BLAU01000001">
    <property type="protein sequence ID" value="GET21636.1"/>
    <property type="molecule type" value="Genomic_DNA"/>
</dbReference>
<gene>
    <name evidence="3" type="ORF">CLV93_11063</name>
    <name evidence="2" type="ORF">JCM18694_18820</name>
</gene>
<dbReference type="Gene3D" id="3.90.550.10">
    <property type="entry name" value="Spore Coat Polysaccharide Biosynthesis Protein SpsA, Chain A"/>
    <property type="match status" value="1"/>
</dbReference>
<evidence type="ECO:0000313" key="3">
    <source>
        <dbReference type="EMBL" id="PSK81279.1"/>
    </source>
</evidence>
<comment type="caution">
    <text evidence="3">The sequence shown here is derived from an EMBL/GenBank/DDBJ whole genome shotgun (WGS) entry which is preliminary data.</text>
</comment>
<reference evidence="3 4" key="1">
    <citation type="submission" date="2018-03" db="EMBL/GenBank/DDBJ databases">
        <title>Genomic Encyclopedia of Archaeal and Bacterial Type Strains, Phase II (KMG-II): from individual species to whole genera.</title>
        <authorList>
            <person name="Goeker M."/>
        </authorList>
    </citation>
    <scope>NUCLEOTIDE SEQUENCE [LARGE SCALE GENOMIC DNA]</scope>
    <source>
        <strain evidence="3 4">DSM 27267</strain>
    </source>
</reference>
<dbReference type="CDD" id="cd06422">
    <property type="entry name" value="NTP_transferase_like_1"/>
    <property type="match status" value="1"/>
</dbReference>
<keyword evidence="5" id="KW-1185">Reference proteome</keyword>
<dbReference type="PANTHER" id="PTHR22572">
    <property type="entry name" value="SUGAR-1-PHOSPHATE GUANYL TRANSFERASE"/>
    <property type="match status" value="1"/>
</dbReference>